<evidence type="ECO:0000313" key="8">
    <source>
        <dbReference type="EMBL" id="SDX51225.1"/>
    </source>
</evidence>
<dbReference type="Proteomes" id="UP000198539">
    <property type="component" value="Unassembled WGS sequence"/>
</dbReference>
<evidence type="ECO:0000259" key="6">
    <source>
        <dbReference type="PROSITE" id="PS50109"/>
    </source>
</evidence>
<dbReference type="Gene3D" id="1.10.287.130">
    <property type="match status" value="1"/>
</dbReference>
<evidence type="ECO:0000313" key="9">
    <source>
        <dbReference type="Proteomes" id="UP000198539"/>
    </source>
</evidence>
<keyword evidence="3 4" id="KW-0597">Phosphoprotein</keyword>
<dbReference type="SUPFAM" id="SSF47384">
    <property type="entry name" value="Homodimeric domain of signal transducing histidine kinase"/>
    <property type="match status" value="1"/>
</dbReference>
<dbReference type="InterPro" id="IPR011006">
    <property type="entry name" value="CheY-like_superfamily"/>
</dbReference>
<keyword evidence="8" id="KW-0418">Kinase</keyword>
<feature type="transmembrane region" description="Helical" evidence="5">
    <location>
        <begin position="15"/>
        <end position="37"/>
    </location>
</feature>
<dbReference type="OrthoDB" id="9796100at2"/>
<evidence type="ECO:0000259" key="7">
    <source>
        <dbReference type="PROSITE" id="PS50110"/>
    </source>
</evidence>
<dbReference type="FunFam" id="1.10.287.130:FF:000037">
    <property type="entry name" value="Hybrid sensor histidine kinase/response regulator"/>
    <property type="match status" value="1"/>
</dbReference>
<dbReference type="SMART" id="SM00388">
    <property type="entry name" value="HisKA"/>
    <property type="match status" value="1"/>
</dbReference>
<dbReference type="PANTHER" id="PTHR43065:SF42">
    <property type="entry name" value="TWO-COMPONENT SENSOR PPRA"/>
    <property type="match status" value="1"/>
</dbReference>
<dbReference type="PROSITE" id="PS50110">
    <property type="entry name" value="RESPONSE_REGULATORY"/>
    <property type="match status" value="1"/>
</dbReference>
<evidence type="ECO:0000256" key="2">
    <source>
        <dbReference type="ARBA" id="ARBA00012438"/>
    </source>
</evidence>
<dbReference type="Pfam" id="PF00512">
    <property type="entry name" value="HisKA"/>
    <property type="match status" value="1"/>
</dbReference>
<organism evidence="8 9">
    <name type="scientific">Roseicitreum antarcticum</name>
    <dbReference type="NCBI Taxonomy" id="564137"/>
    <lineage>
        <taxon>Bacteria</taxon>
        <taxon>Pseudomonadati</taxon>
        <taxon>Pseudomonadota</taxon>
        <taxon>Alphaproteobacteria</taxon>
        <taxon>Rhodobacterales</taxon>
        <taxon>Paracoccaceae</taxon>
        <taxon>Roseicitreum</taxon>
    </lineage>
</organism>
<evidence type="ECO:0000256" key="5">
    <source>
        <dbReference type="SAM" id="Phobius"/>
    </source>
</evidence>
<dbReference type="EMBL" id="FNOM01000009">
    <property type="protein sequence ID" value="SDX51225.1"/>
    <property type="molecule type" value="Genomic_DNA"/>
</dbReference>
<dbReference type="InterPro" id="IPR003661">
    <property type="entry name" value="HisK_dim/P_dom"/>
</dbReference>
<accession>A0A1H3CAX4</accession>
<dbReference type="AlphaFoldDB" id="A0A1H3CAX4"/>
<dbReference type="InterPro" id="IPR003594">
    <property type="entry name" value="HATPase_dom"/>
</dbReference>
<keyword evidence="5" id="KW-1133">Transmembrane helix</keyword>
<dbReference type="SUPFAM" id="SSF55874">
    <property type="entry name" value="ATPase domain of HSP90 chaperone/DNA topoisomerase II/histidine kinase"/>
    <property type="match status" value="1"/>
</dbReference>
<dbReference type="InterPro" id="IPR001789">
    <property type="entry name" value="Sig_transdc_resp-reg_receiver"/>
</dbReference>
<dbReference type="GO" id="GO:0000155">
    <property type="term" value="F:phosphorelay sensor kinase activity"/>
    <property type="evidence" value="ECO:0007669"/>
    <property type="project" value="InterPro"/>
</dbReference>
<reference evidence="8 9" key="1">
    <citation type="submission" date="2016-10" db="EMBL/GenBank/DDBJ databases">
        <authorList>
            <person name="de Groot N.N."/>
        </authorList>
    </citation>
    <scope>NUCLEOTIDE SEQUENCE [LARGE SCALE GENOMIC DNA]</scope>
    <source>
        <strain evidence="8 9">CGMCC 1.8894</strain>
    </source>
</reference>
<evidence type="ECO:0000256" key="4">
    <source>
        <dbReference type="PROSITE-ProRule" id="PRU00169"/>
    </source>
</evidence>
<gene>
    <name evidence="8" type="ORF">SAMN04488238_10991</name>
</gene>
<dbReference type="PROSITE" id="PS50109">
    <property type="entry name" value="HIS_KIN"/>
    <property type="match status" value="1"/>
</dbReference>
<feature type="domain" description="Response regulatory" evidence="7">
    <location>
        <begin position="664"/>
        <end position="780"/>
    </location>
</feature>
<feature type="modified residue" description="4-aspartylphosphate" evidence="4">
    <location>
        <position position="715"/>
    </location>
</feature>
<dbReference type="EC" id="2.7.13.3" evidence="2"/>
<comment type="catalytic activity">
    <reaction evidence="1">
        <text>ATP + protein L-histidine = ADP + protein N-phospho-L-histidine.</text>
        <dbReference type="EC" id="2.7.13.3"/>
    </reaction>
</comment>
<dbReference type="Gene3D" id="3.30.565.10">
    <property type="entry name" value="Histidine kinase-like ATPase, C-terminal domain"/>
    <property type="match status" value="1"/>
</dbReference>
<dbReference type="InterPro" id="IPR000014">
    <property type="entry name" value="PAS"/>
</dbReference>
<dbReference type="Gene3D" id="3.40.50.2300">
    <property type="match status" value="1"/>
</dbReference>
<dbReference type="CDD" id="cd00082">
    <property type="entry name" value="HisKA"/>
    <property type="match status" value="1"/>
</dbReference>
<dbReference type="SMART" id="SM00448">
    <property type="entry name" value="REC"/>
    <property type="match status" value="1"/>
</dbReference>
<dbReference type="PANTHER" id="PTHR43065">
    <property type="entry name" value="SENSOR HISTIDINE KINASE"/>
    <property type="match status" value="1"/>
</dbReference>
<dbReference type="Pfam" id="PF02518">
    <property type="entry name" value="HATPase_c"/>
    <property type="match status" value="1"/>
</dbReference>
<name>A0A1H3CAX4_9RHOB</name>
<dbReference type="InterPro" id="IPR005467">
    <property type="entry name" value="His_kinase_dom"/>
</dbReference>
<dbReference type="Pfam" id="PF13188">
    <property type="entry name" value="PAS_8"/>
    <property type="match status" value="1"/>
</dbReference>
<protein>
    <recommendedName>
        <fullName evidence="2">histidine kinase</fullName>
        <ecNumber evidence="2">2.7.13.3</ecNumber>
    </recommendedName>
</protein>
<evidence type="ECO:0000256" key="1">
    <source>
        <dbReference type="ARBA" id="ARBA00000085"/>
    </source>
</evidence>
<dbReference type="Pfam" id="PF00072">
    <property type="entry name" value="Response_reg"/>
    <property type="match status" value="1"/>
</dbReference>
<keyword evidence="9" id="KW-1185">Reference proteome</keyword>
<dbReference type="SUPFAM" id="SSF52172">
    <property type="entry name" value="CheY-like"/>
    <property type="match status" value="1"/>
</dbReference>
<feature type="transmembrane region" description="Helical" evidence="5">
    <location>
        <begin position="44"/>
        <end position="67"/>
    </location>
</feature>
<proteinExistence type="predicted"/>
<dbReference type="InterPro" id="IPR004358">
    <property type="entry name" value="Sig_transdc_His_kin-like_C"/>
</dbReference>
<feature type="domain" description="Histidine kinase" evidence="6">
    <location>
        <begin position="410"/>
        <end position="633"/>
    </location>
</feature>
<keyword evidence="5" id="KW-0812">Transmembrane</keyword>
<dbReference type="InterPro" id="IPR036890">
    <property type="entry name" value="HATPase_C_sf"/>
</dbReference>
<dbReference type="InterPro" id="IPR036097">
    <property type="entry name" value="HisK_dim/P_sf"/>
</dbReference>
<dbReference type="PRINTS" id="PR00344">
    <property type="entry name" value="BCTRLSENSOR"/>
</dbReference>
<dbReference type="SMART" id="SM00387">
    <property type="entry name" value="HATPase_c"/>
    <property type="match status" value="1"/>
</dbReference>
<sequence>MVVSQTLIMLSHGVAYRWALIWGGASLAVALAIALALTPYDPRALFAATVAASLLCVGLGLGALRWWRRQKGLAVASLFEAALAHAPHPACLTDPATGRVIWQNAAAGALWGVAPGHAMAELLGDWLADGPGKMAQLHDRLEAQGVVQHSIVTRRGAMSLTGYRHHGGLHVWQMVPQGRGFYLSERDDASPLADLPAPVLRVDAANRIISMNAVARSVLIPLPQYLTDLFHEVSPTFGELCDLGPMGGQGHAVVLDLPVRDGARDIALIPVPDEIGLRPVGGWTFDDLPVATVRLKSSGEVVAVNRLARNLLSVQPGQRAQFSNLVEGLGRPVADWLQDAVAGRSLNRPEVLRISQSNADRYVQVTLRKSDFCGPGEVMGELTDATALRTLEEQFVQSQKMEAIGQLAGGIAHDFNNLLTAINGYCDLLLLRHDTSDPDYPDLVQIQQNANRAASLVRQLLAFSRKQTMQPEVLDLGDTMSELSHLLNRLVGQKITLTFRHDDNLGHIRADKRQLEQVIVNLVVNARDAMPMGGEIRLETEAVVLTQDLVRDGAVVAPGSYAVIRVVDEGVGIPADRLPRIFQPFYTTKRTGEGTGLGLSTAYGIVKQSGGFIFADSLERGGSIFTLYFAVHRQSDPDPDTPGEVHAPLGPPQAEIPPAIAGGVILLVEDEAPVRAFASRALQMRGHTVLEADSGEAALHLLADPTLHIDLFVSDVSMPGLDGPAWVGEARRDRPDVKVVFISGYAQDSAVAAQTRIENAEFLGKPFSLMDLTSAVARSLS</sequence>
<evidence type="ECO:0000256" key="3">
    <source>
        <dbReference type="ARBA" id="ARBA00022553"/>
    </source>
</evidence>
<dbReference type="STRING" id="564137.SAMN04488238_10991"/>
<keyword evidence="5" id="KW-0472">Membrane</keyword>
<keyword evidence="8" id="KW-0808">Transferase</keyword>